<evidence type="ECO:0000313" key="2">
    <source>
        <dbReference type="Proteomes" id="UP000269221"/>
    </source>
</evidence>
<name>A0A3M0KLE6_HIRRU</name>
<dbReference type="AlphaFoldDB" id="A0A3M0KLE6"/>
<dbReference type="Proteomes" id="UP000269221">
    <property type="component" value="Unassembled WGS sequence"/>
</dbReference>
<sequence length="115" mass="13216">MLPVSLWPEEGRGLTYRKFMGFYMRGFGVCFGYSNHEVIEFNISIDGKSSTTKTSALDMRREDFGLLKGLDVDDQLTNRDKAEVFNVFFASIFNVNDGPKEFQCPELEDHGWKND</sequence>
<proteinExistence type="predicted"/>
<dbReference type="EMBL" id="QRBI01000105">
    <property type="protein sequence ID" value="RMC14068.1"/>
    <property type="molecule type" value="Genomic_DNA"/>
</dbReference>
<protein>
    <submittedName>
        <fullName evidence="1">Uncharacterized protein</fullName>
    </submittedName>
</protein>
<gene>
    <name evidence="1" type="ORF">DUI87_09156</name>
</gene>
<reference evidence="1 2" key="1">
    <citation type="submission" date="2018-07" db="EMBL/GenBank/DDBJ databases">
        <title>A high quality draft genome assembly of the barn swallow (H. rustica rustica).</title>
        <authorList>
            <person name="Formenti G."/>
            <person name="Chiara M."/>
            <person name="Poveda L."/>
            <person name="Francoijs K.-J."/>
            <person name="Bonisoli-Alquati A."/>
            <person name="Canova L."/>
            <person name="Gianfranceschi L."/>
            <person name="Horner D.S."/>
            <person name="Saino N."/>
        </authorList>
    </citation>
    <scope>NUCLEOTIDE SEQUENCE [LARGE SCALE GENOMIC DNA]</scope>
    <source>
        <strain evidence="1">Chelidonia</strain>
        <tissue evidence="1">Blood</tissue>
    </source>
</reference>
<keyword evidence="2" id="KW-1185">Reference proteome</keyword>
<evidence type="ECO:0000313" key="1">
    <source>
        <dbReference type="EMBL" id="RMC14068.1"/>
    </source>
</evidence>
<accession>A0A3M0KLE6</accession>
<comment type="caution">
    <text evidence="1">The sequence shown here is derived from an EMBL/GenBank/DDBJ whole genome shotgun (WGS) entry which is preliminary data.</text>
</comment>
<organism evidence="1 2">
    <name type="scientific">Hirundo rustica rustica</name>
    <dbReference type="NCBI Taxonomy" id="333673"/>
    <lineage>
        <taxon>Eukaryota</taxon>
        <taxon>Metazoa</taxon>
        <taxon>Chordata</taxon>
        <taxon>Craniata</taxon>
        <taxon>Vertebrata</taxon>
        <taxon>Euteleostomi</taxon>
        <taxon>Archelosauria</taxon>
        <taxon>Archosauria</taxon>
        <taxon>Dinosauria</taxon>
        <taxon>Saurischia</taxon>
        <taxon>Theropoda</taxon>
        <taxon>Coelurosauria</taxon>
        <taxon>Aves</taxon>
        <taxon>Neognathae</taxon>
        <taxon>Neoaves</taxon>
        <taxon>Telluraves</taxon>
        <taxon>Australaves</taxon>
        <taxon>Passeriformes</taxon>
        <taxon>Sylvioidea</taxon>
        <taxon>Hirundinidae</taxon>
        <taxon>Hirundo</taxon>
    </lineage>
</organism>